<reference evidence="3" key="1">
    <citation type="submission" date="2018-02" db="EMBL/GenBank/DDBJ databases">
        <authorList>
            <person name="Hausmann B."/>
        </authorList>
    </citation>
    <scope>NUCLEOTIDE SEQUENCE [LARGE SCALE GENOMIC DNA]</scope>
    <source>
        <strain evidence="3">Peat soil MAG SbF1</strain>
    </source>
</reference>
<feature type="transmembrane region" description="Helical" evidence="1">
    <location>
        <begin position="15"/>
        <end position="32"/>
    </location>
</feature>
<gene>
    <name evidence="2" type="ORF">SBF1_300012</name>
</gene>
<evidence type="ECO:0000256" key="1">
    <source>
        <dbReference type="SAM" id="Phobius"/>
    </source>
</evidence>
<accession>A0A2U3KWF1</accession>
<keyword evidence="1" id="KW-0472">Membrane</keyword>
<dbReference type="AlphaFoldDB" id="A0A2U3KWF1"/>
<evidence type="ECO:0000313" key="3">
    <source>
        <dbReference type="Proteomes" id="UP000238916"/>
    </source>
</evidence>
<sequence length="42" mass="5208">MLTGQELKKLRNKQIVIQNILYIFFFDFNYFMSDKTKFSQRI</sequence>
<protein>
    <submittedName>
        <fullName evidence="2">Uncharacterized protein</fullName>
    </submittedName>
</protein>
<name>A0A2U3KWF1_9FIRM</name>
<dbReference type="EMBL" id="OMOF01000224">
    <property type="protein sequence ID" value="SPF43927.1"/>
    <property type="molecule type" value="Genomic_DNA"/>
</dbReference>
<proteinExistence type="predicted"/>
<organism evidence="2 3">
    <name type="scientific">Candidatus Desulfosporosinus infrequens</name>
    <dbReference type="NCBI Taxonomy" id="2043169"/>
    <lineage>
        <taxon>Bacteria</taxon>
        <taxon>Bacillati</taxon>
        <taxon>Bacillota</taxon>
        <taxon>Clostridia</taxon>
        <taxon>Eubacteriales</taxon>
        <taxon>Desulfitobacteriaceae</taxon>
        <taxon>Desulfosporosinus</taxon>
    </lineage>
</organism>
<keyword evidence="1" id="KW-1133">Transmembrane helix</keyword>
<evidence type="ECO:0000313" key="2">
    <source>
        <dbReference type="EMBL" id="SPF43927.1"/>
    </source>
</evidence>
<dbReference type="Proteomes" id="UP000238916">
    <property type="component" value="Unassembled WGS sequence"/>
</dbReference>
<keyword evidence="1" id="KW-0812">Transmembrane</keyword>